<gene>
    <name evidence="1" type="ORF">DFH08DRAFT_802346</name>
</gene>
<evidence type="ECO:0000313" key="2">
    <source>
        <dbReference type="Proteomes" id="UP001218218"/>
    </source>
</evidence>
<dbReference type="Proteomes" id="UP001218218">
    <property type="component" value="Unassembled WGS sequence"/>
</dbReference>
<protein>
    <submittedName>
        <fullName evidence="1">Uncharacterized protein</fullName>
    </submittedName>
</protein>
<dbReference type="EMBL" id="JARIHO010000007">
    <property type="protein sequence ID" value="KAJ7358528.1"/>
    <property type="molecule type" value="Genomic_DNA"/>
</dbReference>
<keyword evidence="2" id="KW-1185">Reference proteome</keyword>
<reference evidence="1" key="1">
    <citation type="submission" date="2023-03" db="EMBL/GenBank/DDBJ databases">
        <title>Massive genome expansion in bonnet fungi (Mycena s.s.) driven by repeated elements and novel gene families across ecological guilds.</title>
        <authorList>
            <consortium name="Lawrence Berkeley National Laboratory"/>
            <person name="Harder C.B."/>
            <person name="Miyauchi S."/>
            <person name="Viragh M."/>
            <person name="Kuo A."/>
            <person name="Thoen E."/>
            <person name="Andreopoulos B."/>
            <person name="Lu D."/>
            <person name="Skrede I."/>
            <person name="Drula E."/>
            <person name="Henrissat B."/>
            <person name="Morin E."/>
            <person name="Kohler A."/>
            <person name="Barry K."/>
            <person name="LaButti K."/>
            <person name="Morin E."/>
            <person name="Salamov A."/>
            <person name="Lipzen A."/>
            <person name="Mereny Z."/>
            <person name="Hegedus B."/>
            <person name="Baldrian P."/>
            <person name="Stursova M."/>
            <person name="Weitz H."/>
            <person name="Taylor A."/>
            <person name="Grigoriev I.V."/>
            <person name="Nagy L.G."/>
            <person name="Martin F."/>
            <person name="Kauserud H."/>
        </authorList>
    </citation>
    <scope>NUCLEOTIDE SEQUENCE</scope>
    <source>
        <strain evidence="1">CBHHK002</strain>
    </source>
</reference>
<name>A0AAD7AHD3_9AGAR</name>
<accession>A0AAD7AHD3</accession>
<sequence length="414" mass="42429">MGATESVRDSGRRCYFWGTLQMALGRRVGVGVGICTSSAVLAPPGSWGSAWNGRDKLPGNMLLVAPVYPAIRLLTCAEGVLPVGFHAVIGELVSAEAELEGGVEDGNKGMGPKSMPRKLKLKSSSVSCDPKAIVPGADVAEEAVEVEVMAAAALDREATGEVALKAAGVVEEAGRVPVKAVAAWEREVAGEVDAWAADVEALGTWKADTGVLGAWEANTGVLGTWEADTGALGARGADAGALGADAGALGARGVGSRHSSVGRVGSRHCGVLGVWGMDVAALGVQGAMLWCWACREQTLQCWGADVAVLSVQGADVAVLGAWGADTGIGSSSESSSEALGSVALLFFACGPRGLSLSLHCLRFFMVPESRSASTSSATSARWDLVSATQWMAPLLKDAVCGIGGHFRQLYQYNA</sequence>
<evidence type="ECO:0000313" key="1">
    <source>
        <dbReference type="EMBL" id="KAJ7358528.1"/>
    </source>
</evidence>
<dbReference type="AlphaFoldDB" id="A0AAD7AHD3"/>
<proteinExistence type="predicted"/>
<comment type="caution">
    <text evidence="1">The sequence shown here is derived from an EMBL/GenBank/DDBJ whole genome shotgun (WGS) entry which is preliminary data.</text>
</comment>
<organism evidence="1 2">
    <name type="scientific">Mycena albidolilacea</name>
    <dbReference type="NCBI Taxonomy" id="1033008"/>
    <lineage>
        <taxon>Eukaryota</taxon>
        <taxon>Fungi</taxon>
        <taxon>Dikarya</taxon>
        <taxon>Basidiomycota</taxon>
        <taxon>Agaricomycotina</taxon>
        <taxon>Agaricomycetes</taxon>
        <taxon>Agaricomycetidae</taxon>
        <taxon>Agaricales</taxon>
        <taxon>Marasmiineae</taxon>
        <taxon>Mycenaceae</taxon>
        <taxon>Mycena</taxon>
    </lineage>
</organism>